<comment type="caution">
    <text evidence="2">The sequence shown here is derived from an EMBL/GenBank/DDBJ whole genome shotgun (WGS) entry which is preliminary data.</text>
</comment>
<dbReference type="RefSeq" id="WP_167220591.1">
    <property type="nucleotide sequence ID" value="NZ_JAAQPH010000001.1"/>
</dbReference>
<protein>
    <submittedName>
        <fullName evidence="2">Uncharacterized protein</fullName>
    </submittedName>
</protein>
<evidence type="ECO:0000313" key="2">
    <source>
        <dbReference type="EMBL" id="NIA67249.1"/>
    </source>
</evidence>
<evidence type="ECO:0000256" key="1">
    <source>
        <dbReference type="SAM" id="SignalP"/>
    </source>
</evidence>
<proteinExistence type="predicted"/>
<feature type="signal peptide" evidence="1">
    <location>
        <begin position="1"/>
        <end position="20"/>
    </location>
</feature>
<sequence length="121" mass="13270">MMFRLLTALILCLPLGAALAGEADVVAVEAVLEGDDTWRFSVTVRHADEGWDHYADRWQVLTPDGKVLGTRVLLHPHEAEQPFTRSLGGVVIPAEIDQVIVRAHDSVHGDGGAEIQVKLRR</sequence>
<evidence type="ECO:0000313" key="3">
    <source>
        <dbReference type="Proteomes" id="UP000761264"/>
    </source>
</evidence>
<feature type="chain" id="PRO_5036855783" evidence="1">
    <location>
        <begin position="21"/>
        <end position="121"/>
    </location>
</feature>
<dbReference type="EMBL" id="JAAQPH010000001">
    <property type="protein sequence ID" value="NIA67249.1"/>
    <property type="molecule type" value="Genomic_DNA"/>
</dbReference>
<name>A0A967EV37_9PROT</name>
<accession>A0A967EV37</accession>
<keyword evidence="3" id="KW-1185">Reference proteome</keyword>
<dbReference type="Proteomes" id="UP000761264">
    <property type="component" value="Unassembled WGS sequence"/>
</dbReference>
<organism evidence="2 3">
    <name type="scientific">Pelagibius litoralis</name>
    <dbReference type="NCBI Taxonomy" id="374515"/>
    <lineage>
        <taxon>Bacteria</taxon>
        <taxon>Pseudomonadati</taxon>
        <taxon>Pseudomonadota</taxon>
        <taxon>Alphaproteobacteria</taxon>
        <taxon>Rhodospirillales</taxon>
        <taxon>Rhodovibrionaceae</taxon>
        <taxon>Pelagibius</taxon>
    </lineage>
</organism>
<keyword evidence="1" id="KW-0732">Signal</keyword>
<dbReference type="AlphaFoldDB" id="A0A967EV37"/>
<gene>
    <name evidence="2" type="ORF">HBA54_01430</name>
</gene>
<reference evidence="2" key="1">
    <citation type="submission" date="2020-03" db="EMBL/GenBank/DDBJ databases">
        <title>Genome of Pelagibius litoralis DSM 21314T.</title>
        <authorList>
            <person name="Wang G."/>
        </authorList>
    </citation>
    <scope>NUCLEOTIDE SEQUENCE</scope>
    <source>
        <strain evidence="2">DSM 21314</strain>
    </source>
</reference>